<evidence type="ECO:0000313" key="8">
    <source>
        <dbReference type="EMBL" id="QSX34410.1"/>
    </source>
</evidence>
<evidence type="ECO:0000259" key="6">
    <source>
        <dbReference type="PROSITE" id="PS50111"/>
    </source>
</evidence>
<comment type="subcellular location">
    <subcellularLocation>
        <location evidence="1">Membrane</location>
    </subcellularLocation>
</comment>
<dbReference type="Pfam" id="PF00015">
    <property type="entry name" value="MCPsignal"/>
    <property type="match status" value="1"/>
</dbReference>
<keyword evidence="9" id="KW-1185">Reference proteome</keyword>
<dbReference type="InterPro" id="IPR004089">
    <property type="entry name" value="MCPsignal_dom"/>
</dbReference>
<sequence length="632" mass="68478">MKIIFENISIAAKLMLGFGLVLLLSLLLTFTGWQGLGNVISSSDKVIAIQKLNKVISDTKAARENYLRSMSQSDQQLLADNIQTMVSLLESQTASSSNAEQLAAYRQVITFVEQYRELFQTLVPLYQSQSQAVTATRNTLQQLIEHTHALEQQLHSGSDTHWQQLATIVTISSEAQQLRFDLNAWFADKSQAGQIPSQISQQIASIKQQVSGMSDGRSKGFITEIDSVQQQLNRYVEAHITADKLTERYVEVARSIRNGVDNLEHDLMTWQHGKSDSARYTLASVSIISIVLGVLSTIVINRMIAAPLHITAIAAERIAKGDLTNPLTTERKDEVGALQRAIGDMTRSLTELISNVSGGIAEITAAATQLSAVTEQNRSGMAQQQVETEQVATAMNEMTATVHDVASNAEQAAEATSSAEQVTMAGNRAMDDTIEVVNKLDHELDQTTVAMQTLAKQTDGIGSVMEVIKSVAEQTNLLALNAAIEAARAGEAGRGFAVVADEVRSLAQRTQESTSEIESIIQQLQTGAQKSLKMMENSRQMAITNANSAQNMGQLFSEIARAVSTVQQMSHQIAAAAEEQSTVAEEINRRVTQVNEIANQTASSSNETAEATERLAALGAQLSTAIKGFKVA</sequence>
<keyword evidence="5" id="KW-0812">Transmembrane</keyword>
<evidence type="ECO:0000256" key="3">
    <source>
        <dbReference type="ARBA" id="ARBA00029447"/>
    </source>
</evidence>
<dbReference type="Gene3D" id="1.10.287.950">
    <property type="entry name" value="Methyl-accepting chemotaxis protein"/>
    <property type="match status" value="1"/>
</dbReference>
<dbReference type="PANTHER" id="PTHR32089:SF120">
    <property type="entry name" value="METHYL-ACCEPTING CHEMOTAXIS PROTEIN TLPQ"/>
    <property type="match status" value="1"/>
</dbReference>
<dbReference type="PROSITE" id="PS50111">
    <property type="entry name" value="CHEMOTAXIS_TRANSDUC_2"/>
    <property type="match status" value="1"/>
</dbReference>
<keyword evidence="2 4" id="KW-0807">Transducer</keyword>
<comment type="similarity">
    <text evidence="3">Belongs to the methyl-accepting chemotaxis (MCP) protein family.</text>
</comment>
<dbReference type="Pfam" id="PF00672">
    <property type="entry name" value="HAMP"/>
    <property type="match status" value="1"/>
</dbReference>
<dbReference type="SUPFAM" id="SSF58104">
    <property type="entry name" value="Methyl-accepting chemotaxis protein (MCP) signaling domain"/>
    <property type="match status" value="1"/>
</dbReference>
<accession>A0ABX7QU15</accession>
<dbReference type="CDD" id="cd06225">
    <property type="entry name" value="HAMP"/>
    <property type="match status" value="1"/>
</dbReference>
<keyword evidence="5" id="KW-1133">Transmembrane helix</keyword>
<feature type="transmembrane region" description="Helical" evidence="5">
    <location>
        <begin position="280"/>
        <end position="300"/>
    </location>
</feature>
<organism evidence="8 9">
    <name type="scientific">Shewanella avicenniae</name>
    <dbReference type="NCBI Taxonomy" id="2814294"/>
    <lineage>
        <taxon>Bacteria</taxon>
        <taxon>Pseudomonadati</taxon>
        <taxon>Pseudomonadota</taxon>
        <taxon>Gammaproteobacteria</taxon>
        <taxon>Alteromonadales</taxon>
        <taxon>Shewanellaceae</taxon>
        <taxon>Shewanella</taxon>
    </lineage>
</organism>
<proteinExistence type="inferred from homology"/>
<dbReference type="InterPro" id="IPR032255">
    <property type="entry name" value="HBM"/>
</dbReference>
<evidence type="ECO:0000313" key="9">
    <source>
        <dbReference type="Proteomes" id="UP000662770"/>
    </source>
</evidence>
<dbReference type="EMBL" id="CP071503">
    <property type="protein sequence ID" value="QSX34410.1"/>
    <property type="molecule type" value="Genomic_DNA"/>
</dbReference>
<keyword evidence="5" id="KW-0472">Membrane</keyword>
<dbReference type="SMART" id="SM00283">
    <property type="entry name" value="MA"/>
    <property type="match status" value="1"/>
</dbReference>
<dbReference type="PROSITE" id="PS50885">
    <property type="entry name" value="HAMP"/>
    <property type="match status" value="1"/>
</dbReference>
<reference evidence="8 9" key="1">
    <citation type="submission" date="2021-03" db="EMBL/GenBank/DDBJ databases">
        <title>Novel species identification of genus Shewanella.</title>
        <authorList>
            <person name="Liu G."/>
            <person name="Zhang Q."/>
        </authorList>
    </citation>
    <scope>NUCLEOTIDE SEQUENCE [LARGE SCALE GENOMIC DNA]</scope>
    <source>
        <strain evidence="8 9">FJAT-51800</strain>
    </source>
</reference>
<protein>
    <submittedName>
        <fullName evidence="8">Methyl-accepting chemotaxis protein</fullName>
    </submittedName>
</protein>
<dbReference type="SMART" id="SM00304">
    <property type="entry name" value="HAMP"/>
    <property type="match status" value="1"/>
</dbReference>
<dbReference type="CDD" id="cd11386">
    <property type="entry name" value="MCP_signal"/>
    <property type="match status" value="1"/>
</dbReference>
<dbReference type="Proteomes" id="UP000662770">
    <property type="component" value="Chromosome"/>
</dbReference>
<dbReference type="SMART" id="SM01358">
    <property type="entry name" value="HBM"/>
    <property type="match status" value="1"/>
</dbReference>
<dbReference type="Pfam" id="PF16591">
    <property type="entry name" value="HBM"/>
    <property type="match status" value="1"/>
</dbReference>
<dbReference type="PANTHER" id="PTHR32089">
    <property type="entry name" value="METHYL-ACCEPTING CHEMOTAXIS PROTEIN MCPB"/>
    <property type="match status" value="1"/>
</dbReference>
<evidence type="ECO:0000259" key="7">
    <source>
        <dbReference type="PROSITE" id="PS50885"/>
    </source>
</evidence>
<evidence type="ECO:0000256" key="1">
    <source>
        <dbReference type="ARBA" id="ARBA00004370"/>
    </source>
</evidence>
<evidence type="ECO:0000256" key="5">
    <source>
        <dbReference type="SAM" id="Phobius"/>
    </source>
</evidence>
<evidence type="ECO:0000256" key="4">
    <source>
        <dbReference type="PROSITE-ProRule" id="PRU00284"/>
    </source>
</evidence>
<gene>
    <name evidence="8" type="ORF">JYB87_03930</name>
</gene>
<dbReference type="InterPro" id="IPR003660">
    <property type="entry name" value="HAMP_dom"/>
</dbReference>
<dbReference type="RefSeq" id="WP_207355613.1">
    <property type="nucleotide sequence ID" value="NZ_CP071503.1"/>
</dbReference>
<feature type="domain" description="Methyl-accepting transducer" evidence="6">
    <location>
        <begin position="359"/>
        <end position="595"/>
    </location>
</feature>
<evidence type="ECO:0000256" key="2">
    <source>
        <dbReference type="ARBA" id="ARBA00023224"/>
    </source>
</evidence>
<name>A0ABX7QU15_9GAMM</name>
<feature type="domain" description="HAMP" evidence="7">
    <location>
        <begin position="302"/>
        <end position="354"/>
    </location>
</feature>